<evidence type="ECO:0000313" key="2">
    <source>
        <dbReference type="Proteomes" id="UP001333818"/>
    </source>
</evidence>
<organism evidence="1 2">
    <name type="scientific">Tumidithrix elongata BACA0141</name>
    <dbReference type="NCBI Taxonomy" id="2716417"/>
    <lineage>
        <taxon>Bacteria</taxon>
        <taxon>Bacillati</taxon>
        <taxon>Cyanobacteriota</taxon>
        <taxon>Cyanophyceae</taxon>
        <taxon>Pseudanabaenales</taxon>
        <taxon>Pseudanabaenaceae</taxon>
        <taxon>Tumidithrix</taxon>
        <taxon>Tumidithrix elongata</taxon>
    </lineage>
</organism>
<dbReference type="EMBL" id="JAZBJZ010000019">
    <property type="protein sequence ID" value="MEE3716431.1"/>
    <property type="molecule type" value="Genomic_DNA"/>
</dbReference>
<sequence>METNHSAISQPFSLRDRDGIPLEMHNVDLSWDEEDGDVMSCQMTFEIDFEIYQQGSLREMFNHESELRATDFGEEFHRDRMVELEIILDDECLDDLLVHANTVEEAAKYLLELNGSESPLLETENWYLLYAKQSMLDEEGSSAEIVYRTHWASEEDESEDVGIETNELFTQLIDFFESEDWDYGLLEEYGIIKLSYKGLSGEWDCFALGNDLDTEIGFYSIYQENIPEVSRLPVSEFLTRANYGMPVGNFEIDLDSGEVRFKISVELGNTIIPEELLGCNVERNLAIADRFFPIIKLVASGEVSVMQAIALAQNLNFETN</sequence>
<dbReference type="Proteomes" id="UP001333818">
    <property type="component" value="Unassembled WGS sequence"/>
</dbReference>
<dbReference type="RefSeq" id="WP_330482860.1">
    <property type="nucleotide sequence ID" value="NZ_JAZBJZ010000019.1"/>
</dbReference>
<reference evidence="1" key="1">
    <citation type="submission" date="2024-01" db="EMBL/GenBank/DDBJ databases">
        <title>Bank of Algae and Cyanobacteria of the Azores (BACA) strain genomes.</title>
        <authorList>
            <person name="Luz R."/>
            <person name="Cordeiro R."/>
            <person name="Fonseca A."/>
            <person name="Goncalves V."/>
        </authorList>
    </citation>
    <scope>NUCLEOTIDE SEQUENCE</scope>
    <source>
        <strain evidence="1">BACA0141</strain>
    </source>
</reference>
<proteinExistence type="predicted"/>
<keyword evidence="2" id="KW-1185">Reference proteome</keyword>
<comment type="caution">
    <text evidence="1">The sequence shown here is derived from an EMBL/GenBank/DDBJ whole genome shotgun (WGS) entry which is preliminary data.</text>
</comment>
<name>A0AAW9Q0Q8_9CYAN</name>
<accession>A0AAW9Q0Q8</accession>
<protein>
    <submittedName>
        <fullName evidence="1">Uncharacterized protein</fullName>
    </submittedName>
</protein>
<dbReference type="AlphaFoldDB" id="A0AAW9Q0Q8"/>
<evidence type="ECO:0000313" key="1">
    <source>
        <dbReference type="EMBL" id="MEE3716431.1"/>
    </source>
</evidence>
<gene>
    <name evidence="1" type="ORF">V2H45_06715</name>
</gene>